<feature type="region of interest" description="Disordered" evidence="1">
    <location>
        <begin position="229"/>
        <end position="254"/>
    </location>
</feature>
<comment type="caution">
    <text evidence="2">The sequence shown here is derived from an EMBL/GenBank/DDBJ whole genome shotgun (WGS) entry which is preliminary data.</text>
</comment>
<dbReference type="EMBL" id="JANIAN010000037">
    <property type="protein sequence ID" value="MDD2108971.1"/>
    <property type="molecule type" value="Genomic_DNA"/>
</dbReference>
<protein>
    <submittedName>
        <fullName evidence="2">DUF2213 domain-containing protein</fullName>
    </submittedName>
</protein>
<dbReference type="RefSeq" id="WP_274079584.1">
    <property type="nucleotide sequence ID" value="NZ_JANIAN010000037.1"/>
</dbReference>
<evidence type="ECO:0000256" key="1">
    <source>
        <dbReference type="SAM" id="MobiDB-lite"/>
    </source>
</evidence>
<dbReference type="PIRSF" id="PIRSF029215">
    <property type="entry name" value="UCP029215"/>
    <property type="match status" value="1"/>
</dbReference>
<dbReference type="InterPro" id="IPR016913">
    <property type="entry name" value="UCP029215"/>
</dbReference>
<feature type="compositionally biased region" description="Low complexity" evidence="1">
    <location>
        <begin position="343"/>
        <end position="367"/>
    </location>
</feature>
<accession>A0A9X4D494</accession>
<gene>
    <name evidence="2" type="ORF">NP533_22565</name>
</gene>
<evidence type="ECO:0000313" key="2">
    <source>
        <dbReference type="EMBL" id="MDD2108971.1"/>
    </source>
</evidence>
<sequence>MKCTVFDRAGYRITQREYTDEGFLKVPGRVARTGIQEYLARELGLDGDPNRIVRVYRPPEEVFNDASLGTYDGATVTNDHPKELVTSKNYKSVSVGEVRGAGRQDGDFVVCDLIIKDQKTIDDINAGKCELSAGYTAEYVHGPGITADGQEYEFTQRNIIINHQAVVSKARAGGIARVFDHTLGGNTMPVFITTDSGRSVDVADPANAQVVADSFDRLLKRATDAEAKAGRAQETADKAQAAADSASEKLEEARKASGDEAIAARVKAISATQELARKVAGDGFTCDSLDVTEIKRAALVVARPKVAWGDKSAAYIEAAFDAESEKEDDEEEDGEKGSKKPTGDAATLLAQLAQLAKDGAGPAATKDAAPKPTPYQAHKQSLSSAHKQKGA</sequence>
<proteinExistence type="predicted"/>
<reference evidence="2" key="1">
    <citation type="submission" date="2022-07" db="EMBL/GenBank/DDBJ databases">
        <title>Multi-strain Analysis of Pseudomonas putida Reveals Metabolic and Genetic Diversity.</title>
        <authorList>
            <person name="Monk J.M."/>
        </authorList>
    </citation>
    <scope>NUCLEOTIDE SEQUENCE</scope>
    <source>
        <strain evidence="2">17514</strain>
    </source>
</reference>
<dbReference type="Pfam" id="PF09979">
    <property type="entry name" value="DUF2213"/>
    <property type="match status" value="1"/>
</dbReference>
<name>A0A9X4D494_9PSED</name>
<feature type="compositionally biased region" description="Acidic residues" evidence="1">
    <location>
        <begin position="320"/>
        <end position="334"/>
    </location>
</feature>
<evidence type="ECO:0000313" key="3">
    <source>
        <dbReference type="Proteomes" id="UP001150678"/>
    </source>
</evidence>
<organism evidence="2 3">
    <name type="scientific">Pseudomonas asiatica</name>
    <dbReference type="NCBI Taxonomy" id="2219225"/>
    <lineage>
        <taxon>Bacteria</taxon>
        <taxon>Pseudomonadati</taxon>
        <taxon>Pseudomonadota</taxon>
        <taxon>Gammaproteobacteria</taxon>
        <taxon>Pseudomonadales</taxon>
        <taxon>Pseudomonadaceae</taxon>
        <taxon>Pseudomonas</taxon>
    </lineage>
</organism>
<feature type="region of interest" description="Disordered" evidence="1">
    <location>
        <begin position="320"/>
        <end position="391"/>
    </location>
</feature>
<dbReference type="AlphaFoldDB" id="A0A9X4D494"/>
<dbReference type="Proteomes" id="UP001150678">
    <property type="component" value="Unassembled WGS sequence"/>
</dbReference>